<keyword evidence="1" id="KW-1133">Transmembrane helix</keyword>
<dbReference type="Proteomes" id="UP001271789">
    <property type="component" value="Unassembled WGS sequence"/>
</dbReference>
<gene>
    <name evidence="2" type="ORF">MsAg5_10850</name>
</gene>
<reference evidence="2" key="1">
    <citation type="submission" date="2023-06" db="EMBL/GenBank/DDBJ databases">
        <title>Genome sequence of Methanosarcinaceae archaeon Ag5.</title>
        <authorList>
            <person name="Protasov E."/>
            <person name="Platt K."/>
            <person name="Poehlein A."/>
            <person name="Daniel R."/>
            <person name="Brune A."/>
        </authorList>
    </citation>
    <scope>NUCLEOTIDE SEQUENCE</scope>
    <source>
        <strain evidence="2">Ag5</strain>
    </source>
</reference>
<protein>
    <submittedName>
        <fullName evidence="2">Uncharacterized protein</fullName>
    </submittedName>
</protein>
<name>A0AAE4SD61_9EURY</name>
<evidence type="ECO:0000256" key="1">
    <source>
        <dbReference type="SAM" id="Phobius"/>
    </source>
</evidence>
<proteinExistence type="predicted"/>
<accession>A0AAE4SD61</accession>
<sequence>MKKLMNQKFMTTSFVLLLMLIGLILPVCGADNGQDEAEPNLLRMTGKIPTEEEAKIYWPILVNVTDDISENKLLDPYLKYMQNGYGPATNGYFLIGACMDCEIPEEDLDEMVRIVTEVGERNGLENIPIRIIRETPMQNDSMPESQKNEIPGFTISVGIFSLMLVGIIYNKTKK</sequence>
<comment type="caution">
    <text evidence="2">The sequence shown here is derived from an EMBL/GenBank/DDBJ whole genome shotgun (WGS) entry which is preliminary data.</text>
</comment>
<keyword evidence="1" id="KW-0472">Membrane</keyword>
<keyword evidence="1" id="KW-0812">Transmembrane</keyword>
<feature type="transmembrane region" description="Helical" evidence="1">
    <location>
        <begin position="150"/>
        <end position="169"/>
    </location>
</feature>
<dbReference type="AlphaFoldDB" id="A0AAE4SD61"/>
<organism evidence="2 3">
    <name type="scientific">Methanolapillus africanus</name>
    <dbReference type="NCBI Taxonomy" id="3028297"/>
    <lineage>
        <taxon>Archaea</taxon>
        <taxon>Methanobacteriati</taxon>
        <taxon>Methanobacteriota</taxon>
        <taxon>Stenosarchaea group</taxon>
        <taxon>Methanomicrobia</taxon>
        <taxon>Methanosarcinales</taxon>
        <taxon>Methanosarcinaceae</taxon>
        <taxon>Methanolapillus</taxon>
    </lineage>
</organism>
<keyword evidence="3" id="KW-1185">Reference proteome</keyword>
<evidence type="ECO:0000313" key="3">
    <source>
        <dbReference type="Proteomes" id="UP001271789"/>
    </source>
</evidence>
<evidence type="ECO:0000313" key="2">
    <source>
        <dbReference type="EMBL" id="MDV0447206.1"/>
    </source>
</evidence>
<dbReference type="EMBL" id="JAWDKD010000018">
    <property type="protein sequence ID" value="MDV0447206.1"/>
    <property type="molecule type" value="Genomic_DNA"/>
</dbReference>